<organism evidence="1 2">
    <name type="scientific">Bradyrhizobium erythrophlei</name>
    <dbReference type="NCBI Taxonomy" id="1437360"/>
    <lineage>
        <taxon>Bacteria</taxon>
        <taxon>Pseudomonadati</taxon>
        <taxon>Pseudomonadota</taxon>
        <taxon>Alphaproteobacteria</taxon>
        <taxon>Hyphomicrobiales</taxon>
        <taxon>Nitrobacteraceae</taxon>
        <taxon>Bradyrhizobium</taxon>
    </lineage>
</organism>
<proteinExistence type="predicted"/>
<dbReference type="NCBIfam" id="TIGR04474">
    <property type="entry name" value="tcm_partner"/>
    <property type="match status" value="1"/>
</dbReference>
<dbReference type="EMBL" id="LT670818">
    <property type="protein sequence ID" value="SHG85777.1"/>
    <property type="molecule type" value="Genomic_DNA"/>
</dbReference>
<name>A0A1M5N8H1_9BRAD</name>
<dbReference type="OrthoDB" id="1551176at2"/>
<dbReference type="InterPro" id="IPR031009">
    <property type="entry name" value="Tcm_partner"/>
</dbReference>
<reference evidence="1 2" key="1">
    <citation type="submission" date="2016-11" db="EMBL/GenBank/DDBJ databases">
        <authorList>
            <person name="Jaros S."/>
            <person name="Januszkiewicz K."/>
            <person name="Wedrychowicz H."/>
        </authorList>
    </citation>
    <scope>NUCLEOTIDE SEQUENCE [LARGE SCALE GENOMIC DNA]</scope>
    <source>
        <strain evidence="1 2">GAS242</strain>
    </source>
</reference>
<sequence length="275" mass="30637">MADKVIDPTDGLVADVVGPWTSEKHERLRKYIDAYRGARAMFLPNKGTGGACYIDLFSGPGRSQVEGTEQFIDGSPLVAFRAAQSSRAGFSNLHFNDLDAENVDALRQRISNLGGAANFYSERGDAAVDRIIYALNPAGLHFAFLDPYNLENLSFSIIKKLATLPRMDMLIHVSIFDLQRNLRRYLNDRRVLDAFMPGWHGAVDVNGSDHAVRRQLLEHWLGLIKSLGTTPADGIELVSATGGQRLYWLVFVSAHPLGRKLWNDIRNVNMQGRLL</sequence>
<evidence type="ECO:0000313" key="2">
    <source>
        <dbReference type="Proteomes" id="UP000190675"/>
    </source>
</evidence>
<protein>
    <submittedName>
        <fullName evidence="1">Three-Cys-motif partner protein</fullName>
    </submittedName>
</protein>
<dbReference type="RefSeq" id="WP_079567805.1">
    <property type="nucleotide sequence ID" value="NZ_LT670818.1"/>
</dbReference>
<accession>A0A1M5N8H1</accession>
<evidence type="ECO:0000313" key="1">
    <source>
        <dbReference type="EMBL" id="SHG85777.1"/>
    </source>
</evidence>
<gene>
    <name evidence="1" type="ORF">SAMN05444169_4476</name>
</gene>
<dbReference type="AlphaFoldDB" id="A0A1M5N8H1"/>
<dbReference type="Proteomes" id="UP000190675">
    <property type="component" value="Chromosome I"/>
</dbReference>